<dbReference type="GO" id="GO:0015679">
    <property type="term" value="P:plasma membrane copper ion transport"/>
    <property type="evidence" value="ECO:0007669"/>
    <property type="project" value="TreeGrafter"/>
</dbReference>
<dbReference type="Pfam" id="PF25973">
    <property type="entry name" value="BSH_CzcB"/>
    <property type="match status" value="1"/>
</dbReference>
<comment type="caution">
    <text evidence="9">The sequence shown here is derived from an EMBL/GenBank/DDBJ whole genome shotgun (WGS) entry which is preliminary data.</text>
</comment>
<keyword evidence="2" id="KW-0813">Transport</keyword>
<dbReference type="GO" id="GO:0046914">
    <property type="term" value="F:transition metal ion binding"/>
    <property type="evidence" value="ECO:0007669"/>
    <property type="project" value="TreeGrafter"/>
</dbReference>
<dbReference type="InterPro" id="IPR058649">
    <property type="entry name" value="CzcB_C"/>
</dbReference>
<dbReference type="Gene3D" id="2.40.30.170">
    <property type="match status" value="1"/>
</dbReference>
<feature type="domain" description="CusB-like beta-barrel" evidence="5">
    <location>
        <begin position="354"/>
        <end position="429"/>
    </location>
</feature>
<evidence type="ECO:0000259" key="4">
    <source>
        <dbReference type="Pfam" id="PF25893"/>
    </source>
</evidence>
<dbReference type="GO" id="GO:0060003">
    <property type="term" value="P:copper ion export"/>
    <property type="evidence" value="ECO:0007669"/>
    <property type="project" value="TreeGrafter"/>
</dbReference>
<dbReference type="Gene3D" id="1.10.287.470">
    <property type="entry name" value="Helix hairpin bin"/>
    <property type="match status" value="1"/>
</dbReference>
<dbReference type="EMBL" id="JACRDE010000634">
    <property type="protein sequence ID" value="MBI5252660.1"/>
    <property type="molecule type" value="Genomic_DNA"/>
</dbReference>
<dbReference type="FunFam" id="2.40.30.170:FF:000010">
    <property type="entry name" value="Efflux RND transporter periplasmic adaptor subunit"/>
    <property type="match status" value="1"/>
</dbReference>
<dbReference type="Pfam" id="PF25954">
    <property type="entry name" value="Beta-barrel_RND_2"/>
    <property type="match status" value="1"/>
</dbReference>
<dbReference type="Gene3D" id="2.40.50.100">
    <property type="match status" value="1"/>
</dbReference>
<dbReference type="InterPro" id="IPR051909">
    <property type="entry name" value="MFP_Cation_Efflux"/>
</dbReference>
<feature type="domain" description="CzcB-like barrel-sandwich hybrid" evidence="7">
    <location>
        <begin position="199"/>
        <end position="351"/>
    </location>
</feature>
<evidence type="ECO:0000259" key="8">
    <source>
        <dbReference type="Pfam" id="PF25975"/>
    </source>
</evidence>
<feature type="compositionally biased region" description="Basic and acidic residues" evidence="3">
    <location>
        <begin position="29"/>
        <end position="44"/>
    </location>
</feature>
<name>A0A9D6Z643_9BACT</name>
<evidence type="ECO:0000256" key="2">
    <source>
        <dbReference type="ARBA" id="ARBA00022448"/>
    </source>
</evidence>
<evidence type="ECO:0000256" key="1">
    <source>
        <dbReference type="ARBA" id="ARBA00009477"/>
    </source>
</evidence>
<dbReference type="AlphaFoldDB" id="A0A9D6Z643"/>
<dbReference type="InterPro" id="IPR058648">
    <property type="entry name" value="HH_CzcB-like"/>
</dbReference>
<dbReference type="InterPro" id="IPR058646">
    <property type="entry name" value="CzcB_N"/>
</dbReference>
<dbReference type="SUPFAM" id="SSF111369">
    <property type="entry name" value="HlyD-like secretion proteins"/>
    <property type="match status" value="1"/>
</dbReference>
<feature type="domain" description="CzcB N-terminal" evidence="6">
    <location>
        <begin position="61"/>
        <end position="152"/>
    </location>
</feature>
<comment type="similarity">
    <text evidence="1">Belongs to the membrane fusion protein (MFP) (TC 8.A.1) family.</text>
</comment>
<evidence type="ECO:0000256" key="3">
    <source>
        <dbReference type="SAM" id="MobiDB-lite"/>
    </source>
</evidence>
<reference evidence="9" key="1">
    <citation type="submission" date="2020-07" db="EMBL/GenBank/DDBJ databases">
        <title>Huge and variable diversity of episymbiotic CPR bacteria and DPANN archaea in groundwater ecosystems.</title>
        <authorList>
            <person name="He C.Y."/>
            <person name="Keren R."/>
            <person name="Whittaker M."/>
            <person name="Farag I.F."/>
            <person name="Doudna J."/>
            <person name="Cate J.H.D."/>
            <person name="Banfield J.F."/>
        </authorList>
    </citation>
    <scope>NUCLEOTIDE SEQUENCE</scope>
    <source>
        <strain evidence="9">NC_groundwater_1664_Pr3_B-0.1um_52_9</strain>
    </source>
</reference>
<dbReference type="InterPro" id="IPR058792">
    <property type="entry name" value="Beta-barrel_RND_2"/>
</dbReference>
<protein>
    <submittedName>
        <fullName evidence="9">Efflux RND transporter periplasmic adaptor subunit</fullName>
    </submittedName>
</protein>
<dbReference type="PANTHER" id="PTHR30097">
    <property type="entry name" value="CATION EFFLUX SYSTEM PROTEIN CUSB"/>
    <property type="match status" value="1"/>
</dbReference>
<organism evidence="9 10">
    <name type="scientific">Desulfomonile tiedjei</name>
    <dbReference type="NCBI Taxonomy" id="2358"/>
    <lineage>
        <taxon>Bacteria</taxon>
        <taxon>Pseudomonadati</taxon>
        <taxon>Thermodesulfobacteriota</taxon>
        <taxon>Desulfomonilia</taxon>
        <taxon>Desulfomonilales</taxon>
        <taxon>Desulfomonilaceae</taxon>
        <taxon>Desulfomonile</taxon>
    </lineage>
</organism>
<dbReference type="GO" id="GO:0030288">
    <property type="term" value="C:outer membrane-bounded periplasmic space"/>
    <property type="evidence" value="ECO:0007669"/>
    <property type="project" value="TreeGrafter"/>
</dbReference>
<dbReference type="PANTHER" id="PTHR30097:SF4">
    <property type="entry name" value="SLR6042 PROTEIN"/>
    <property type="match status" value="1"/>
</dbReference>
<dbReference type="NCBIfam" id="TIGR01730">
    <property type="entry name" value="RND_mfp"/>
    <property type="match status" value="1"/>
</dbReference>
<feature type="domain" description="CzcB-like C-terminal circularly permuted SH3-like" evidence="8">
    <location>
        <begin position="437"/>
        <end position="496"/>
    </location>
</feature>
<feature type="region of interest" description="Disordered" evidence="3">
    <location>
        <begin position="29"/>
        <end position="59"/>
    </location>
</feature>
<dbReference type="Proteomes" id="UP000807825">
    <property type="component" value="Unassembled WGS sequence"/>
</dbReference>
<dbReference type="Pfam" id="PF25975">
    <property type="entry name" value="CzcB_C"/>
    <property type="match status" value="1"/>
</dbReference>
<gene>
    <name evidence="9" type="ORF">HY912_24455</name>
</gene>
<evidence type="ECO:0000259" key="5">
    <source>
        <dbReference type="Pfam" id="PF25954"/>
    </source>
</evidence>
<dbReference type="GO" id="GO:0022857">
    <property type="term" value="F:transmembrane transporter activity"/>
    <property type="evidence" value="ECO:0007669"/>
    <property type="project" value="InterPro"/>
</dbReference>
<dbReference type="Pfam" id="PF25893">
    <property type="entry name" value="HH_CzcB"/>
    <property type="match status" value="1"/>
</dbReference>
<dbReference type="GO" id="GO:0016020">
    <property type="term" value="C:membrane"/>
    <property type="evidence" value="ECO:0007669"/>
    <property type="project" value="InterPro"/>
</dbReference>
<dbReference type="InterPro" id="IPR006143">
    <property type="entry name" value="RND_pump_MFP"/>
</dbReference>
<dbReference type="Pfam" id="PF25971">
    <property type="entry name" value="CzcB_N"/>
    <property type="match status" value="1"/>
</dbReference>
<feature type="domain" description="CzcB-like alpha-helical hairpin" evidence="4">
    <location>
        <begin position="238"/>
        <end position="295"/>
    </location>
</feature>
<evidence type="ECO:0000259" key="7">
    <source>
        <dbReference type="Pfam" id="PF25973"/>
    </source>
</evidence>
<proteinExistence type="inferred from homology"/>
<evidence type="ECO:0000259" key="6">
    <source>
        <dbReference type="Pfam" id="PF25971"/>
    </source>
</evidence>
<dbReference type="Gene3D" id="2.40.420.20">
    <property type="match status" value="1"/>
</dbReference>
<sequence length="508" mass="56568">MNKRELVAIFAVVLIGLLAALALSFSDKKTSRNGHDHGHGDDQGSHGQGHAGHVHEGPHGGKILKEGNLQLEVLIYEKGTPPYFRVYCYNDKKPLDPREVKVSIELKRLGERASVFDLVPDKDFLFSREEVEEPHSFEVKVIAERGGESFEWEYWKIEGRVELGEELARKIGIATDEAGPGKIKSVTELPGEVAFNADRISHIVPRVSGVAVQALKNLGDFARQGEAIAVLDSRELGEAKSKYLVALEREKLALYNFERAQRLWEKQTIPEKEFLTSQKSYQEEKIESNAAARKLVTMGLTGEETSALASGSVKDLTHFSLRAPFDGVVVKKHLAPGEWVKEDAEIYVIADLSTVWVEITLYAKDLGTIGLGHKATVKYDSSGMETTGIVSYIGPVVGEETRTAKARVVVENLDHKWRPGMFVKVEVVREETEVPLVVRAESIQTYRNLPVVFVKYEEDYEYRPLTLGRTDGQFTEVLKGLSPGETYVSRNGFILKAELGKAGMSHQH</sequence>
<evidence type="ECO:0000313" key="9">
    <source>
        <dbReference type="EMBL" id="MBI5252660.1"/>
    </source>
</evidence>
<dbReference type="InterPro" id="IPR058647">
    <property type="entry name" value="BSH_CzcB-like"/>
</dbReference>
<evidence type="ECO:0000313" key="10">
    <source>
        <dbReference type="Proteomes" id="UP000807825"/>
    </source>
</evidence>
<accession>A0A9D6Z643</accession>